<organism evidence="2 3">
    <name type="scientific">Phocaeicola dorei</name>
    <dbReference type="NCBI Taxonomy" id="357276"/>
    <lineage>
        <taxon>Bacteria</taxon>
        <taxon>Pseudomonadati</taxon>
        <taxon>Bacteroidota</taxon>
        <taxon>Bacteroidia</taxon>
        <taxon>Bacteroidales</taxon>
        <taxon>Bacteroidaceae</taxon>
        <taxon>Phocaeicola</taxon>
    </lineage>
</organism>
<evidence type="ECO:0000313" key="2">
    <source>
        <dbReference type="EMBL" id="WHX11611.1"/>
    </source>
</evidence>
<evidence type="ECO:0000313" key="3">
    <source>
        <dbReference type="Proteomes" id="UP001177934"/>
    </source>
</evidence>
<dbReference type="Proteomes" id="UP001177934">
    <property type="component" value="Chromosome"/>
</dbReference>
<name>A0AA95HSD0_9BACT</name>
<protein>
    <submittedName>
        <fullName evidence="2">Uncharacterized protein</fullName>
    </submittedName>
</protein>
<sequence length="91" mass="10288">MNKGPETPASRAHKAQGSLRRYSDSGEEGEEAEIEKLEADKLRRNVPCLPDELFDRLPDFLKRGLTHVRNKRERDILLLSMITNISGCLPG</sequence>
<reference evidence="2" key="1">
    <citation type="journal article" date="2023" name="Nat. Commun.">
        <title>Identification of a novel Human Milk Oligosaccharides utilization cluster in the infant gut commensal Bacteroides dorei.</title>
        <authorList>
            <person name="Kijner S."/>
            <person name="Ennis D."/>
            <person name="Shmorak S."/>
            <person name="Florentin A."/>
            <person name="Yassour M."/>
        </authorList>
    </citation>
    <scope>NUCLEOTIDE SEQUENCE</scope>
    <source>
        <strain evidence="2">2</strain>
    </source>
</reference>
<feature type="region of interest" description="Disordered" evidence="1">
    <location>
        <begin position="1"/>
        <end position="34"/>
    </location>
</feature>
<gene>
    <name evidence="2" type="ORF">QNN11_10405</name>
</gene>
<accession>A0AA95HSD0</accession>
<dbReference type="EMBL" id="CP126056">
    <property type="protein sequence ID" value="WHX11611.1"/>
    <property type="molecule type" value="Genomic_DNA"/>
</dbReference>
<dbReference type="AlphaFoldDB" id="A0AA95HSD0"/>
<proteinExistence type="predicted"/>
<evidence type="ECO:0000256" key="1">
    <source>
        <dbReference type="SAM" id="MobiDB-lite"/>
    </source>
</evidence>